<evidence type="ECO:0000256" key="6">
    <source>
        <dbReference type="ARBA" id="ARBA00022777"/>
    </source>
</evidence>
<dbReference type="SMART" id="SM00387">
    <property type="entry name" value="HATPase_c"/>
    <property type="match status" value="1"/>
</dbReference>
<organism evidence="12 13">
    <name type="scientific">Rhodococcus oryzae</name>
    <dbReference type="NCBI Taxonomy" id="2571143"/>
    <lineage>
        <taxon>Bacteria</taxon>
        <taxon>Bacillati</taxon>
        <taxon>Actinomycetota</taxon>
        <taxon>Actinomycetes</taxon>
        <taxon>Mycobacteriales</taxon>
        <taxon>Nocardiaceae</taxon>
        <taxon>Rhodococcus</taxon>
    </lineage>
</organism>
<keyword evidence="13" id="KW-1185">Reference proteome</keyword>
<evidence type="ECO:0000256" key="2">
    <source>
        <dbReference type="ARBA" id="ARBA00012438"/>
    </source>
</evidence>
<keyword evidence="10" id="KW-0472">Membrane</keyword>
<evidence type="ECO:0000256" key="5">
    <source>
        <dbReference type="ARBA" id="ARBA00022741"/>
    </source>
</evidence>
<dbReference type="Pfam" id="PF02518">
    <property type="entry name" value="HATPase_c"/>
    <property type="match status" value="1"/>
</dbReference>
<dbReference type="InterPro" id="IPR011712">
    <property type="entry name" value="Sig_transdc_His_kin_sub3_dim/P"/>
</dbReference>
<feature type="transmembrane region" description="Helical" evidence="10">
    <location>
        <begin position="145"/>
        <end position="168"/>
    </location>
</feature>
<name>A0ABY2RDG5_9NOCA</name>
<dbReference type="InterPro" id="IPR025828">
    <property type="entry name" value="Put_sensor_dom"/>
</dbReference>
<evidence type="ECO:0000256" key="1">
    <source>
        <dbReference type="ARBA" id="ARBA00000085"/>
    </source>
</evidence>
<dbReference type="InterPro" id="IPR003594">
    <property type="entry name" value="HATPase_dom"/>
</dbReference>
<evidence type="ECO:0000259" key="11">
    <source>
        <dbReference type="SMART" id="SM00387"/>
    </source>
</evidence>
<dbReference type="InterPro" id="IPR050482">
    <property type="entry name" value="Sensor_HK_TwoCompSys"/>
</dbReference>
<feature type="transmembrane region" description="Helical" evidence="10">
    <location>
        <begin position="220"/>
        <end position="249"/>
    </location>
</feature>
<keyword evidence="10" id="KW-1133">Transmembrane helix</keyword>
<accession>A0ABY2RDG5</accession>
<comment type="catalytic activity">
    <reaction evidence="1">
        <text>ATP + protein L-histidine = ADP + protein N-phospho-L-histidine.</text>
        <dbReference type="EC" id="2.7.13.3"/>
    </reaction>
</comment>
<keyword evidence="6 12" id="KW-0418">Kinase</keyword>
<evidence type="ECO:0000256" key="8">
    <source>
        <dbReference type="ARBA" id="ARBA00023012"/>
    </source>
</evidence>
<evidence type="ECO:0000256" key="9">
    <source>
        <dbReference type="SAM" id="MobiDB-lite"/>
    </source>
</evidence>
<keyword evidence="10" id="KW-0812">Transmembrane</keyword>
<evidence type="ECO:0000256" key="10">
    <source>
        <dbReference type="SAM" id="Phobius"/>
    </source>
</evidence>
<dbReference type="Gene3D" id="3.30.565.10">
    <property type="entry name" value="Histidine kinase-like ATPase, C-terminal domain"/>
    <property type="match status" value="1"/>
</dbReference>
<keyword evidence="5" id="KW-0547">Nucleotide-binding</keyword>
<gene>
    <name evidence="12" type="ORF">FCG67_23955</name>
</gene>
<keyword evidence="4" id="KW-0808">Transferase</keyword>
<dbReference type="PANTHER" id="PTHR24421">
    <property type="entry name" value="NITRATE/NITRITE SENSOR PROTEIN NARX-RELATED"/>
    <property type="match status" value="1"/>
</dbReference>
<keyword evidence="3" id="KW-0597">Phosphoprotein</keyword>
<dbReference type="GO" id="GO:0016301">
    <property type="term" value="F:kinase activity"/>
    <property type="evidence" value="ECO:0007669"/>
    <property type="project" value="UniProtKB-KW"/>
</dbReference>
<feature type="compositionally biased region" description="Basic residues" evidence="9">
    <location>
        <begin position="1"/>
        <end position="36"/>
    </location>
</feature>
<dbReference type="Pfam" id="PF13796">
    <property type="entry name" value="Sensor"/>
    <property type="match status" value="1"/>
</dbReference>
<evidence type="ECO:0000313" key="13">
    <source>
        <dbReference type="Proteomes" id="UP000305109"/>
    </source>
</evidence>
<dbReference type="Pfam" id="PF07730">
    <property type="entry name" value="HisKA_3"/>
    <property type="match status" value="1"/>
</dbReference>
<feature type="domain" description="Histidine kinase/HSP90-like ATPase" evidence="11">
    <location>
        <begin position="435"/>
        <end position="525"/>
    </location>
</feature>
<feature type="transmembrane region" description="Helical" evidence="10">
    <location>
        <begin position="121"/>
        <end position="139"/>
    </location>
</feature>
<dbReference type="EC" id="2.7.13.3" evidence="2"/>
<keyword evidence="8" id="KW-0902">Two-component regulatory system</keyword>
<reference evidence="12 13" key="1">
    <citation type="submission" date="2019-04" db="EMBL/GenBank/DDBJ databases">
        <title>Rhodococcus oryzae sp. nov., a novel actinomycete isolated from rhizosphere soil of rice (Oryza sativa L.).</title>
        <authorList>
            <person name="Li C."/>
        </authorList>
    </citation>
    <scope>NUCLEOTIDE SEQUENCE [LARGE SCALE GENOMIC DNA]</scope>
    <source>
        <strain evidence="12 13">NEAU-CX67</strain>
    </source>
</reference>
<dbReference type="Gene3D" id="1.20.5.1930">
    <property type="match status" value="1"/>
</dbReference>
<dbReference type="CDD" id="cd16917">
    <property type="entry name" value="HATPase_UhpB-NarQ-NarX-like"/>
    <property type="match status" value="1"/>
</dbReference>
<comment type="caution">
    <text evidence="12">The sequence shown here is derived from an EMBL/GenBank/DDBJ whole genome shotgun (WGS) entry which is preliminary data.</text>
</comment>
<evidence type="ECO:0000256" key="3">
    <source>
        <dbReference type="ARBA" id="ARBA00022553"/>
    </source>
</evidence>
<dbReference type="EMBL" id="SUMD01000017">
    <property type="protein sequence ID" value="TJZ73635.1"/>
    <property type="molecule type" value="Genomic_DNA"/>
</dbReference>
<feature type="compositionally biased region" description="Basic and acidic residues" evidence="9">
    <location>
        <begin position="37"/>
        <end position="50"/>
    </location>
</feature>
<keyword evidence="7" id="KW-0067">ATP-binding</keyword>
<proteinExistence type="predicted"/>
<evidence type="ECO:0000256" key="7">
    <source>
        <dbReference type="ARBA" id="ARBA00022840"/>
    </source>
</evidence>
<evidence type="ECO:0000313" key="12">
    <source>
        <dbReference type="EMBL" id="TJZ73635.1"/>
    </source>
</evidence>
<sequence length="527" mass="56522">MRRARPRHPPPHPSPRRHPRRWHLPHRPRLPNRHPRPPAEPRAQEREHRPRIGFPDAGPIPFLRLVPGVWLATPPDRLATPSNARRASGNMVPMTTTTPRAPALLEFLRAPIAAQTWREGGYLAVTAVLALAGITYLFLGAMFGGVLVITLIGIPLLAAMIVGARGFGHAYRTLSASMLRSPVEDPPPFSPRPGALGFIWSGLIDRTGWRAIAFMLIKTVLAIAAVWGALLFVVVSMGLAVSPLLWWLIEPTNYDENGVARRSLLQFGDVYLDTWAQMLVLSTAGIVGLFLAPWPIRALAALDRMLIRALLGPAARDVRVEELERTRTEAVEDSATRLRRVERDLHDGTQARLVAMAMTLGRAEDRIAAGEDPSELVHSAHSAAKEALTELREVVRGIHPPALDLGLGPALQTLAARSVVPVDLAVSVDPRPTPGTETIAYFSVAELLTNVARHSGATRVWVSAMSDGDGLSVSVRDNGIGGAVIGAGSGLAGLAARAGTVDGSLHVDSPVGGPTVVTLSLPVDGTH</sequence>
<evidence type="ECO:0000256" key="4">
    <source>
        <dbReference type="ARBA" id="ARBA00022679"/>
    </source>
</evidence>
<feature type="transmembrane region" description="Helical" evidence="10">
    <location>
        <begin position="275"/>
        <end position="296"/>
    </location>
</feature>
<dbReference type="Proteomes" id="UP000305109">
    <property type="component" value="Unassembled WGS sequence"/>
</dbReference>
<protein>
    <recommendedName>
        <fullName evidence="2">histidine kinase</fullName>
        <ecNumber evidence="2">2.7.13.3</ecNumber>
    </recommendedName>
</protein>
<dbReference type="InterPro" id="IPR036890">
    <property type="entry name" value="HATPase_C_sf"/>
</dbReference>
<feature type="region of interest" description="Disordered" evidence="9">
    <location>
        <begin position="1"/>
        <end position="53"/>
    </location>
</feature>
<dbReference type="PANTHER" id="PTHR24421:SF10">
    <property type="entry name" value="NITRATE_NITRITE SENSOR PROTEIN NARQ"/>
    <property type="match status" value="1"/>
</dbReference>
<dbReference type="SUPFAM" id="SSF55874">
    <property type="entry name" value="ATPase domain of HSP90 chaperone/DNA topoisomerase II/histidine kinase"/>
    <property type="match status" value="1"/>
</dbReference>